<evidence type="ECO:0000256" key="2">
    <source>
        <dbReference type="ARBA" id="ARBA00008333"/>
    </source>
</evidence>
<evidence type="ECO:0000256" key="6">
    <source>
        <dbReference type="SAM" id="Phobius"/>
    </source>
</evidence>
<feature type="chain" id="PRO_5046770164" evidence="7">
    <location>
        <begin position="31"/>
        <end position="795"/>
    </location>
</feature>
<dbReference type="PANTHER" id="PTHR31632:SF2">
    <property type="entry name" value="PLASMA MEMBRANE IRON PERMEASE"/>
    <property type="match status" value="1"/>
</dbReference>
<comment type="caution">
    <text evidence="8">The sequence shown here is derived from an EMBL/GenBank/DDBJ whole genome shotgun (WGS) entry which is preliminary data.</text>
</comment>
<feature type="transmembrane region" description="Helical" evidence="6">
    <location>
        <begin position="633"/>
        <end position="652"/>
    </location>
</feature>
<dbReference type="EMBL" id="BMQO01000008">
    <property type="protein sequence ID" value="GGS28700.1"/>
    <property type="molecule type" value="Genomic_DNA"/>
</dbReference>
<name>A0ABQ2SIU9_9DEIO</name>
<accession>A0ABQ2SIU9</accession>
<keyword evidence="3 6" id="KW-0812">Transmembrane</keyword>
<dbReference type="Pfam" id="PF03239">
    <property type="entry name" value="FTR1"/>
    <property type="match status" value="1"/>
</dbReference>
<evidence type="ECO:0000313" key="8">
    <source>
        <dbReference type="EMBL" id="GGS28700.1"/>
    </source>
</evidence>
<dbReference type="Proteomes" id="UP000620633">
    <property type="component" value="Unassembled WGS sequence"/>
</dbReference>
<feature type="transmembrane region" description="Helical" evidence="6">
    <location>
        <begin position="593"/>
        <end position="612"/>
    </location>
</feature>
<keyword evidence="4 6" id="KW-1133">Transmembrane helix</keyword>
<evidence type="ECO:0000256" key="7">
    <source>
        <dbReference type="SAM" id="SignalP"/>
    </source>
</evidence>
<protein>
    <submittedName>
        <fullName evidence="8">Iron permease</fullName>
    </submittedName>
</protein>
<keyword evidence="9" id="KW-1185">Reference proteome</keyword>
<feature type="transmembrane region" description="Helical" evidence="6">
    <location>
        <begin position="524"/>
        <end position="543"/>
    </location>
</feature>
<reference evidence="9" key="1">
    <citation type="journal article" date="2019" name="Int. J. Syst. Evol. Microbiol.">
        <title>The Global Catalogue of Microorganisms (GCM) 10K type strain sequencing project: providing services to taxonomists for standard genome sequencing and annotation.</title>
        <authorList>
            <consortium name="The Broad Institute Genomics Platform"/>
            <consortium name="The Broad Institute Genome Sequencing Center for Infectious Disease"/>
            <person name="Wu L."/>
            <person name="Ma J."/>
        </authorList>
    </citation>
    <scope>NUCLEOTIDE SEQUENCE [LARGE SCALE GENOMIC DNA]</scope>
    <source>
        <strain evidence="9">JCM 31406</strain>
    </source>
</reference>
<feature type="transmembrane region" description="Helical" evidence="6">
    <location>
        <begin position="664"/>
        <end position="691"/>
    </location>
</feature>
<evidence type="ECO:0000256" key="4">
    <source>
        <dbReference type="ARBA" id="ARBA00022989"/>
    </source>
</evidence>
<evidence type="ECO:0000256" key="1">
    <source>
        <dbReference type="ARBA" id="ARBA00004141"/>
    </source>
</evidence>
<organism evidence="8 9">
    <name type="scientific">Deinococcus knuensis</name>
    <dbReference type="NCBI Taxonomy" id="1837380"/>
    <lineage>
        <taxon>Bacteria</taxon>
        <taxon>Thermotogati</taxon>
        <taxon>Deinococcota</taxon>
        <taxon>Deinococci</taxon>
        <taxon>Deinococcales</taxon>
        <taxon>Deinococcaceae</taxon>
        <taxon>Deinococcus</taxon>
    </lineage>
</organism>
<feature type="signal peptide" evidence="7">
    <location>
        <begin position="1"/>
        <end position="30"/>
    </location>
</feature>
<evidence type="ECO:0000313" key="9">
    <source>
        <dbReference type="Proteomes" id="UP000620633"/>
    </source>
</evidence>
<dbReference type="InterPro" id="IPR004923">
    <property type="entry name" value="FTR1/Fip1/EfeU"/>
</dbReference>
<comment type="similarity">
    <text evidence="2">Belongs to the oxidase-dependent Fe transporter (OFeT) (TC 9.A.10.1) family.</text>
</comment>
<dbReference type="RefSeq" id="WP_229779330.1">
    <property type="nucleotide sequence ID" value="NZ_BMQO01000008.1"/>
</dbReference>
<proteinExistence type="inferred from homology"/>
<evidence type="ECO:0000256" key="5">
    <source>
        <dbReference type="ARBA" id="ARBA00023136"/>
    </source>
</evidence>
<feature type="transmembrane region" description="Helical" evidence="6">
    <location>
        <begin position="703"/>
        <end position="723"/>
    </location>
</feature>
<sequence>MTRPAPLTLGALTLAALLPAALLPTATASAARSQPAQPAGTAQAAQPLPPTDLAVSAEATRAHLADAALELDFDPAAATRLTRQARRDAAPLLSALNAADPASARAVSAALTRAETAARQQDPAALARARADAWTALLRGSLGALERAVLAADAPAARQWLAVREYRVASSLTRLNADATAAAEALAAGTLAPQAALSAIRSDLLDAYQARLNDALRDLQLSQQRGFRTLAAEQQALAAGYFRILAPAYAGQRGQAATQSLQADLNALPGSLARVTQQLGDFRAAPLSARDIRARASQVTRFLSLVPVEYARGVNETGPAPTVQREVEINEARTFLSGAQSALADLTPLLPATQARTLTGDLNTLAADLSQTALNAHVPGAADVQRRVDTQLTALRAAFPADWQRAEPGADLDVIRRQLDAVVAAAAAHDWTAAETARLDAYALLESGTEARIAVFNPDLKTRLEDLLWNGHSPRGLAELIRARADDRAFQTTRAALQTTLADVARILGTEVAPAAVATNAGIIVFREGLEAVLILAALMGSLRRQDVRHLRRPMWLGAAGAFAATAATWYALQGALGLLGRYGEKLEAVVSLIAIGVLLLIMNWFFHQVYWTDRMAAFQKHKHELTRGPGSAALRVQWWGLAVLGFTSVYREGFETVLFLQSLALQAGAATVLSGTAVGLGSVLAIGAAVFRLQAKLPMKKLLVWTGMLICAVLGVMVGNTVHTLQLVGWLPVHPLPVTLPASLGLWLGLHGTWEGVALQAASVTAVIGSFFAAEAIKERDLNRRRAGHTPANT</sequence>
<gene>
    <name evidence="8" type="ORF">GCM10008961_20460</name>
</gene>
<feature type="transmembrane region" description="Helical" evidence="6">
    <location>
        <begin position="555"/>
        <end position="573"/>
    </location>
</feature>
<evidence type="ECO:0000256" key="3">
    <source>
        <dbReference type="ARBA" id="ARBA00022692"/>
    </source>
</evidence>
<keyword evidence="7" id="KW-0732">Signal</keyword>
<dbReference type="PANTHER" id="PTHR31632">
    <property type="entry name" value="IRON TRANSPORTER FTH1"/>
    <property type="match status" value="1"/>
</dbReference>
<feature type="transmembrane region" description="Helical" evidence="6">
    <location>
        <begin position="758"/>
        <end position="778"/>
    </location>
</feature>
<keyword evidence="5 6" id="KW-0472">Membrane</keyword>
<comment type="subcellular location">
    <subcellularLocation>
        <location evidence="1">Membrane</location>
        <topology evidence="1">Multi-pass membrane protein</topology>
    </subcellularLocation>
</comment>